<keyword evidence="4" id="KW-1003">Cell membrane</keyword>
<name>A0A6N9YR58_9ACTN</name>
<dbReference type="InterPro" id="IPR050171">
    <property type="entry name" value="MFS_Transporters"/>
</dbReference>
<dbReference type="EMBL" id="JAAGOB010000012">
    <property type="protein sequence ID" value="NED97546.1"/>
    <property type="molecule type" value="Genomic_DNA"/>
</dbReference>
<dbReference type="Proteomes" id="UP000469185">
    <property type="component" value="Unassembled WGS sequence"/>
</dbReference>
<evidence type="ECO:0000256" key="5">
    <source>
        <dbReference type="ARBA" id="ARBA00022692"/>
    </source>
</evidence>
<evidence type="ECO:0000256" key="6">
    <source>
        <dbReference type="ARBA" id="ARBA00022989"/>
    </source>
</evidence>
<dbReference type="AlphaFoldDB" id="A0A6N9YR58"/>
<dbReference type="Pfam" id="PF07690">
    <property type="entry name" value="MFS_1"/>
    <property type="match status" value="2"/>
</dbReference>
<dbReference type="RefSeq" id="WP_163820328.1">
    <property type="nucleotide sequence ID" value="NZ_JAAGOB010000012.1"/>
</dbReference>
<comment type="similarity">
    <text evidence="2">Belongs to the major facilitator superfamily. TCR/Tet family.</text>
</comment>
<feature type="transmembrane region" description="Helical" evidence="8">
    <location>
        <begin position="368"/>
        <end position="386"/>
    </location>
</feature>
<keyword evidence="7 8" id="KW-0472">Membrane</keyword>
<dbReference type="InterPro" id="IPR011701">
    <property type="entry name" value="MFS"/>
</dbReference>
<evidence type="ECO:0000256" key="3">
    <source>
        <dbReference type="ARBA" id="ARBA00022448"/>
    </source>
</evidence>
<gene>
    <name evidence="10" type="ORF">G1H11_19800</name>
</gene>
<keyword evidence="3" id="KW-0813">Transport</keyword>
<comment type="caution">
    <text evidence="10">The sequence shown here is derived from an EMBL/GenBank/DDBJ whole genome shotgun (WGS) entry which is preliminary data.</text>
</comment>
<dbReference type="PRINTS" id="PR01035">
    <property type="entry name" value="TCRTETA"/>
</dbReference>
<evidence type="ECO:0000256" key="1">
    <source>
        <dbReference type="ARBA" id="ARBA00004651"/>
    </source>
</evidence>
<proteinExistence type="inferred from homology"/>
<feature type="transmembrane region" description="Helical" evidence="8">
    <location>
        <begin position="101"/>
        <end position="121"/>
    </location>
</feature>
<evidence type="ECO:0000256" key="7">
    <source>
        <dbReference type="ARBA" id="ARBA00023136"/>
    </source>
</evidence>
<keyword evidence="6 8" id="KW-1133">Transmembrane helix</keyword>
<dbReference type="InterPro" id="IPR020846">
    <property type="entry name" value="MFS_dom"/>
</dbReference>
<accession>A0A6N9YR58</accession>
<dbReference type="InterPro" id="IPR036259">
    <property type="entry name" value="MFS_trans_sf"/>
</dbReference>
<feature type="transmembrane region" description="Helical" evidence="8">
    <location>
        <begin position="142"/>
        <end position="160"/>
    </location>
</feature>
<evidence type="ECO:0000256" key="4">
    <source>
        <dbReference type="ARBA" id="ARBA00022475"/>
    </source>
</evidence>
<feature type="transmembrane region" description="Helical" evidence="8">
    <location>
        <begin position="76"/>
        <end position="95"/>
    </location>
</feature>
<dbReference type="Gene3D" id="1.20.1250.20">
    <property type="entry name" value="MFS general substrate transporter like domains"/>
    <property type="match status" value="2"/>
</dbReference>
<dbReference type="GO" id="GO:0005886">
    <property type="term" value="C:plasma membrane"/>
    <property type="evidence" value="ECO:0007669"/>
    <property type="project" value="UniProtKB-SubCell"/>
</dbReference>
<dbReference type="InterPro" id="IPR001958">
    <property type="entry name" value="Tet-R_TetA/multi-R_MdtG-like"/>
</dbReference>
<evidence type="ECO:0000256" key="8">
    <source>
        <dbReference type="SAM" id="Phobius"/>
    </source>
</evidence>
<dbReference type="PANTHER" id="PTHR23517">
    <property type="entry name" value="RESISTANCE PROTEIN MDTM, PUTATIVE-RELATED-RELATED"/>
    <property type="match status" value="1"/>
</dbReference>
<feature type="transmembrane region" description="Helical" evidence="8">
    <location>
        <begin position="12"/>
        <end position="33"/>
    </location>
</feature>
<dbReference type="CDD" id="cd17325">
    <property type="entry name" value="MFS_MdtG_SLC18_like"/>
    <property type="match status" value="1"/>
</dbReference>
<feature type="transmembrane region" description="Helical" evidence="8">
    <location>
        <begin position="241"/>
        <end position="264"/>
    </location>
</feature>
<keyword evidence="11" id="KW-1185">Reference proteome</keyword>
<comment type="subcellular location">
    <subcellularLocation>
        <location evidence="1">Cell membrane</location>
        <topology evidence="1">Multi-pass membrane protein</topology>
    </subcellularLocation>
</comment>
<feature type="transmembrane region" description="Helical" evidence="8">
    <location>
        <begin position="39"/>
        <end position="64"/>
    </location>
</feature>
<keyword evidence="5 8" id="KW-0812">Transmembrane</keyword>
<sequence>MSAQVSLWSIGPSVYLPSLLFGIGQGAIAPVVVLSARELGASVATASLVVAMLGVGQIIGDLPAGMLAVRIGEQRAMLVAAAATVGALVLCIMANSVWVLAIGIGMVGTAASVWGLARHAYLTEVIPYAQRARALSTLGGTHRVGMFAGPFIGALVMSGMGTDGGYWVHVATAVLAAGLLVLLPAVPSPSPRSGHDVSRESTLDVVRRHLPVLRTLGMGALLVGAARASRQVVIPLWGDHIGLDAATTSLIFGLSGAVDMLLFYPAGLVMDRLGRRWVAVPSMLVLGLSYVLLPLTHSVATLAAVSMVMGLGNGMGSGIIMTIGSDISPAGSRATFLGAWRLCADVGNGAGPVLISAVTAAAALGPAILSMGAVAALAALGMGYWIPRYGGSPRE</sequence>
<dbReference type="PANTHER" id="PTHR23517:SF3">
    <property type="entry name" value="INTEGRAL MEMBRANE TRANSPORT PROTEIN"/>
    <property type="match status" value="1"/>
</dbReference>
<dbReference type="InterPro" id="IPR005829">
    <property type="entry name" value="Sugar_transporter_CS"/>
</dbReference>
<evidence type="ECO:0000256" key="2">
    <source>
        <dbReference type="ARBA" id="ARBA00007520"/>
    </source>
</evidence>
<organism evidence="10 11">
    <name type="scientific">Phytoactinopolyspora alkaliphila</name>
    <dbReference type="NCBI Taxonomy" id="1783498"/>
    <lineage>
        <taxon>Bacteria</taxon>
        <taxon>Bacillati</taxon>
        <taxon>Actinomycetota</taxon>
        <taxon>Actinomycetes</taxon>
        <taxon>Jiangellales</taxon>
        <taxon>Jiangellaceae</taxon>
        <taxon>Phytoactinopolyspora</taxon>
    </lineage>
</organism>
<reference evidence="10 11" key="1">
    <citation type="submission" date="2020-02" db="EMBL/GenBank/DDBJ databases">
        <authorList>
            <person name="Li X.-J."/>
            <person name="Feng X.-M."/>
        </authorList>
    </citation>
    <scope>NUCLEOTIDE SEQUENCE [LARGE SCALE GENOMIC DNA]</scope>
    <source>
        <strain evidence="10 11">CGMCC 4.7225</strain>
    </source>
</reference>
<feature type="domain" description="Major facilitator superfamily (MFS) profile" evidence="9">
    <location>
        <begin position="10"/>
        <end position="390"/>
    </location>
</feature>
<dbReference type="PROSITE" id="PS50850">
    <property type="entry name" value="MFS"/>
    <property type="match status" value="1"/>
</dbReference>
<dbReference type="GO" id="GO:0022857">
    <property type="term" value="F:transmembrane transporter activity"/>
    <property type="evidence" value="ECO:0007669"/>
    <property type="project" value="InterPro"/>
</dbReference>
<evidence type="ECO:0000313" key="10">
    <source>
        <dbReference type="EMBL" id="NED97546.1"/>
    </source>
</evidence>
<dbReference type="SUPFAM" id="SSF103473">
    <property type="entry name" value="MFS general substrate transporter"/>
    <property type="match status" value="1"/>
</dbReference>
<evidence type="ECO:0000259" key="9">
    <source>
        <dbReference type="PROSITE" id="PS50850"/>
    </source>
</evidence>
<evidence type="ECO:0000313" key="11">
    <source>
        <dbReference type="Proteomes" id="UP000469185"/>
    </source>
</evidence>
<protein>
    <submittedName>
        <fullName evidence="10">MFS transporter</fullName>
    </submittedName>
</protein>
<feature type="transmembrane region" description="Helical" evidence="8">
    <location>
        <begin position="166"/>
        <end position="186"/>
    </location>
</feature>
<dbReference type="PROSITE" id="PS00216">
    <property type="entry name" value="SUGAR_TRANSPORT_1"/>
    <property type="match status" value="1"/>
</dbReference>